<feature type="non-terminal residue" evidence="9">
    <location>
        <position position="194"/>
    </location>
</feature>
<organism evidence="9">
    <name type="scientific">Tanacetum cinerariifolium</name>
    <name type="common">Dalmatian daisy</name>
    <name type="synonym">Chrysanthemum cinerariifolium</name>
    <dbReference type="NCBI Taxonomy" id="118510"/>
    <lineage>
        <taxon>Eukaryota</taxon>
        <taxon>Viridiplantae</taxon>
        <taxon>Streptophyta</taxon>
        <taxon>Embryophyta</taxon>
        <taxon>Tracheophyta</taxon>
        <taxon>Spermatophyta</taxon>
        <taxon>Magnoliopsida</taxon>
        <taxon>eudicotyledons</taxon>
        <taxon>Gunneridae</taxon>
        <taxon>Pentapetalae</taxon>
        <taxon>asterids</taxon>
        <taxon>campanulids</taxon>
        <taxon>Asterales</taxon>
        <taxon>Asteraceae</taxon>
        <taxon>Asteroideae</taxon>
        <taxon>Anthemideae</taxon>
        <taxon>Anthemidinae</taxon>
        <taxon>Tanacetum</taxon>
    </lineage>
</organism>
<dbReference type="EMBL" id="BKCJ010303724">
    <property type="protein sequence ID" value="GEZ63722.1"/>
    <property type="molecule type" value="Genomic_DNA"/>
</dbReference>
<keyword evidence="2" id="KW-0963">Cytoplasm</keyword>
<dbReference type="GO" id="GO:0006364">
    <property type="term" value="P:rRNA processing"/>
    <property type="evidence" value="ECO:0007669"/>
    <property type="project" value="UniProtKB-KW"/>
</dbReference>
<dbReference type="CDD" id="cd21153">
    <property type="entry name" value="PUA_RlmI"/>
    <property type="match status" value="1"/>
</dbReference>
<reference evidence="9" key="1">
    <citation type="journal article" date="2019" name="Sci. Rep.">
        <title>Draft genome of Tanacetum cinerariifolium, the natural source of mosquito coil.</title>
        <authorList>
            <person name="Yamashiro T."/>
            <person name="Shiraishi A."/>
            <person name="Satake H."/>
            <person name="Nakayama K."/>
        </authorList>
    </citation>
    <scope>NUCLEOTIDE SEQUENCE</scope>
</reference>
<evidence type="ECO:0000256" key="4">
    <source>
        <dbReference type="ARBA" id="ARBA00022603"/>
    </source>
</evidence>
<dbReference type="AlphaFoldDB" id="A0A699IKS1"/>
<dbReference type="GO" id="GO:0032259">
    <property type="term" value="P:methylation"/>
    <property type="evidence" value="ECO:0007669"/>
    <property type="project" value="UniProtKB-KW"/>
</dbReference>
<evidence type="ECO:0000259" key="8">
    <source>
        <dbReference type="SMART" id="SM00359"/>
    </source>
</evidence>
<proteinExistence type="predicted"/>
<dbReference type="SUPFAM" id="SSF88697">
    <property type="entry name" value="PUA domain-like"/>
    <property type="match status" value="1"/>
</dbReference>
<dbReference type="Gene3D" id="2.30.130.10">
    <property type="entry name" value="PUA domain"/>
    <property type="match status" value="1"/>
</dbReference>
<dbReference type="GO" id="GO:0003723">
    <property type="term" value="F:RNA binding"/>
    <property type="evidence" value="ECO:0007669"/>
    <property type="project" value="UniProtKB-KW"/>
</dbReference>
<keyword evidence="3" id="KW-0698">rRNA processing</keyword>
<dbReference type="Gene3D" id="3.30.750.80">
    <property type="entry name" value="RNA methyltransferase domain (HRMD) like"/>
    <property type="match status" value="1"/>
</dbReference>
<keyword evidence="6" id="KW-0949">S-adenosyl-L-methionine</keyword>
<feature type="domain" description="PUA" evidence="8">
    <location>
        <begin position="52"/>
        <end position="143"/>
    </location>
</feature>
<evidence type="ECO:0000256" key="1">
    <source>
        <dbReference type="ARBA" id="ARBA00004496"/>
    </source>
</evidence>
<comment type="subcellular location">
    <subcellularLocation>
        <location evidence="1">Cytoplasm</location>
    </subcellularLocation>
</comment>
<evidence type="ECO:0000256" key="6">
    <source>
        <dbReference type="ARBA" id="ARBA00022691"/>
    </source>
</evidence>
<keyword evidence="7" id="KW-0694">RNA-binding</keyword>
<name>A0A699IKS1_TANCI</name>
<keyword evidence="5 9" id="KW-0808">Transferase</keyword>
<dbReference type="GO" id="GO:0008168">
    <property type="term" value="F:methyltransferase activity"/>
    <property type="evidence" value="ECO:0007669"/>
    <property type="project" value="UniProtKB-KW"/>
</dbReference>
<dbReference type="SMART" id="SM00359">
    <property type="entry name" value="PUA"/>
    <property type="match status" value="1"/>
</dbReference>
<gene>
    <name evidence="9" type="ORF">Tci_535695</name>
</gene>
<evidence type="ECO:0000256" key="3">
    <source>
        <dbReference type="ARBA" id="ARBA00022552"/>
    </source>
</evidence>
<dbReference type="InterPro" id="IPR036974">
    <property type="entry name" value="PUA_sf"/>
</dbReference>
<evidence type="ECO:0000256" key="2">
    <source>
        <dbReference type="ARBA" id="ARBA00022490"/>
    </source>
</evidence>
<evidence type="ECO:0000256" key="5">
    <source>
        <dbReference type="ARBA" id="ARBA00022679"/>
    </source>
</evidence>
<dbReference type="InterPro" id="IPR015947">
    <property type="entry name" value="PUA-like_sf"/>
</dbReference>
<dbReference type="Pfam" id="PF17785">
    <property type="entry name" value="PUA_3"/>
    <property type="match status" value="1"/>
</dbReference>
<keyword evidence="4 9" id="KW-0489">Methyltransferase</keyword>
<dbReference type="InterPro" id="IPR002478">
    <property type="entry name" value="PUA"/>
</dbReference>
<sequence>MLNLFTEIVFEFIDSLQTAATVTAAAVTAAATSSRLQRYYYCCASNQPKEVAKVILKKGKTQLFRGNGGSPMVYSGAVDRIIGRPPPQTGDVVLVADGTQTPFAWGFYNSSSMFCVRLMQHDLTSDPLNVENLLETRINAAIQLRNNLGLPSSTTNAFRLVNSEGDRLSGLIVDVFGDLAVVASSAAWVEKYKE</sequence>
<accession>A0A699IKS1</accession>
<dbReference type="PANTHER" id="PTHR42873">
    <property type="entry name" value="RIBOSOMAL RNA LARGE SUBUNIT METHYLTRANSFERASE"/>
    <property type="match status" value="1"/>
</dbReference>
<dbReference type="InterPro" id="IPR041532">
    <property type="entry name" value="RlmI-like_PUA"/>
</dbReference>
<dbReference type="PANTHER" id="PTHR42873:SF1">
    <property type="entry name" value="S-ADENOSYLMETHIONINE-DEPENDENT METHYLTRANSFERASE DOMAIN-CONTAINING PROTEIN"/>
    <property type="match status" value="1"/>
</dbReference>
<comment type="caution">
    <text evidence="9">The sequence shown here is derived from an EMBL/GenBank/DDBJ whole genome shotgun (WGS) entry which is preliminary data.</text>
</comment>
<protein>
    <submittedName>
        <fullName evidence="9">S-adenosyl-L-methionine-dependent methyltransferases superfamily protein</fullName>
    </submittedName>
</protein>
<evidence type="ECO:0000256" key="7">
    <source>
        <dbReference type="ARBA" id="ARBA00022884"/>
    </source>
</evidence>
<dbReference type="CDD" id="cd11572">
    <property type="entry name" value="RlmI_M_like"/>
    <property type="match status" value="1"/>
</dbReference>
<evidence type="ECO:0000313" key="9">
    <source>
        <dbReference type="EMBL" id="GEZ63722.1"/>
    </source>
</evidence>